<evidence type="ECO:0000259" key="1">
    <source>
        <dbReference type="Pfam" id="PF09361"/>
    </source>
</evidence>
<dbReference type="InterPro" id="IPR010127">
    <property type="entry name" value="Phasin_subfam-1"/>
</dbReference>
<accession>A0A4Y9M7S2</accession>
<protein>
    <submittedName>
        <fullName evidence="2">Phasin family protein</fullName>
    </submittedName>
</protein>
<proteinExistence type="predicted"/>
<evidence type="ECO:0000313" key="3">
    <source>
        <dbReference type="Proteomes" id="UP000297966"/>
    </source>
</evidence>
<dbReference type="Pfam" id="PF09361">
    <property type="entry name" value="Phasin_2"/>
    <property type="match status" value="1"/>
</dbReference>
<dbReference type="RefSeq" id="WP_135173018.1">
    <property type="nucleotide sequence ID" value="NZ_SPQT01000001.1"/>
</dbReference>
<feature type="domain" description="Phasin" evidence="1">
    <location>
        <begin position="33"/>
        <end position="124"/>
    </location>
</feature>
<dbReference type="Proteomes" id="UP000297966">
    <property type="component" value="Unassembled WGS sequence"/>
</dbReference>
<organism evidence="2 3">
    <name type="scientific">Bradyrhizobium niftali</name>
    <dbReference type="NCBI Taxonomy" id="2560055"/>
    <lineage>
        <taxon>Bacteria</taxon>
        <taxon>Pseudomonadati</taxon>
        <taxon>Pseudomonadota</taxon>
        <taxon>Alphaproteobacteria</taxon>
        <taxon>Hyphomicrobiales</taxon>
        <taxon>Nitrobacteraceae</taxon>
        <taxon>Bradyrhizobium</taxon>
    </lineage>
</organism>
<keyword evidence="3" id="KW-1185">Reference proteome</keyword>
<dbReference type="InterPro" id="IPR018968">
    <property type="entry name" value="Phasin"/>
</dbReference>
<dbReference type="EMBL" id="SPQT01000001">
    <property type="protein sequence ID" value="TFV51276.1"/>
    <property type="molecule type" value="Genomic_DNA"/>
</dbReference>
<sequence length="142" mass="15871">MTQDIEAVTKAMKEQFAKLTENLKVPGVNVDALIESQRKNIEAMSKAAQLTAEGAAAISHRQLEILRVTSEQVRTAIRDMKLSGEQQSEFARKAFETAIANARDLAELTVKSNTEVFNVVKQRMTEDFERMRTAFLPGEGKK</sequence>
<dbReference type="NCBIfam" id="TIGR01841">
    <property type="entry name" value="phasin"/>
    <property type="match status" value="1"/>
</dbReference>
<dbReference type="AlphaFoldDB" id="A0A4Y9M7S2"/>
<name>A0A4Y9M7S2_9BRAD</name>
<evidence type="ECO:0000313" key="2">
    <source>
        <dbReference type="EMBL" id="TFV51276.1"/>
    </source>
</evidence>
<gene>
    <name evidence="2" type="ORF">E4K65_04180</name>
</gene>
<reference evidence="2 3" key="1">
    <citation type="submission" date="2019-03" db="EMBL/GenBank/DDBJ databases">
        <title>Bradyrhizobium diversity isolated from nodules of Chamaecrista fasciculata.</title>
        <authorList>
            <person name="Klepa M.S."/>
            <person name="Urquiaga M.O."/>
            <person name="Hungria M."/>
            <person name="Delamuta J.R."/>
        </authorList>
    </citation>
    <scope>NUCLEOTIDE SEQUENCE [LARGE SCALE GENOMIC DNA]</scope>
    <source>
        <strain evidence="2 3">CNPSo 3448</strain>
    </source>
</reference>
<comment type="caution">
    <text evidence="2">The sequence shown here is derived from an EMBL/GenBank/DDBJ whole genome shotgun (WGS) entry which is preliminary data.</text>
</comment>
<dbReference type="OrthoDB" id="7857244at2"/>